<protein>
    <submittedName>
        <fullName evidence="1">Uncharacterized protein</fullName>
    </submittedName>
</protein>
<gene>
    <name evidence="1" type="ORF">KUTeg_023264</name>
</gene>
<dbReference type="Proteomes" id="UP001217089">
    <property type="component" value="Unassembled WGS sequence"/>
</dbReference>
<keyword evidence="2" id="KW-1185">Reference proteome</keyword>
<evidence type="ECO:0000313" key="1">
    <source>
        <dbReference type="EMBL" id="KAJ8299204.1"/>
    </source>
</evidence>
<proteinExistence type="predicted"/>
<dbReference type="EMBL" id="JARBDR010000921">
    <property type="protein sequence ID" value="KAJ8299204.1"/>
    <property type="molecule type" value="Genomic_DNA"/>
</dbReference>
<name>A0ABQ9E4P1_TEGGR</name>
<reference evidence="1 2" key="1">
    <citation type="submission" date="2022-12" db="EMBL/GenBank/DDBJ databases">
        <title>Chromosome-level genome of Tegillarca granosa.</title>
        <authorList>
            <person name="Kim J."/>
        </authorList>
    </citation>
    <scope>NUCLEOTIDE SEQUENCE [LARGE SCALE GENOMIC DNA]</scope>
    <source>
        <strain evidence="1">Teg-2019</strain>
        <tissue evidence="1">Adductor muscle</tissue>
    </source>
</reference>
<sequence length="87" mass="9825">MHDFMVQNYIMVLVDKARSIKSQTINVNSLDIINNTSSYINICIVNGLNEFLYLKISIFGKTVILSGSEGQQLSKECKYGPYFLSLP</sequence>
<evidence type="ECO:0000313" key="2">
    <source>
        <dbReference type="Proteomes" id="UP001217089"/>
    </source>
</evidence>
<organism evidence="1 2">
    <name type="scientific">Tegillarca granosa</name>
    <name type="common">Malaysian cockle</name>
    <name type="synonym">Anadara granosa</name>
    <dbReference type="NCBI Taxonomy" id="220873"/>
    <lineage>
        <taxon>Eukaryota</taxon>
        <taxon>Metazoa</taxon>
        <taxon>Spiralia</taxon>
        <taxon>Lophotrochozoa</taxon>
        <taxon>Mollusca</taxon>
        <taxon>Bivalvia</taxon>
        <taxon>Autobranchia</taxon>
        <taxon>Pteriomorphia</taxon>
        <taxon>Arcoida</taxon>
        <taxon>Arcoidea</taxon>
        <taxon>Arcidae</taxon>
        <taxon>Tegillarca</taxon>
    </lineage>
</organism>
<comment type="caution">
    <text evidence="1">The sequence shown here is derived from an EMBL/GenBank/DDBJ whole genome shotgun (WGS) entry which is preliminary data.</text>
</comment>
<accession>A0ABQ9E4P1</accession>